<gene>
    <name evidence="2" type="ORF">SAMN05444392_10857</name>
</gene>
<dbReference type="Pfam" id="PF01381">
    <property type="entry name" value="HTH_3"/>
    <property type="match status" value="1"/>
</dbReference>
<dbReference type="Gene3D" id="1.25.40.10">
    <property type="entry name" value="Tetratricopeptide repeat domain"/>
    <property type="match status" value="1"/>
</dbReference>
<dbReference type="SMART" id="SM00530">
    <property type="entry name" value="HTH_XRE"/>
    <property type="match status" value="1"/>
</dbReference>
<keyword evidence="3" id="KW-1185">Reference proteome</keyword>
<dbReference type="InterPro" id="IPR010982">
    <property type="entry name" value="Lambda_DNA-bd_dom_sf"/>
</dbReference>
<dbReference type="RefSeq" id="WP_073155286.1">
    <property type="nucleotide sequence ID" value="NZ_FQVL01000008.1"/>
</dbReference>
<name>A0A1M4Z712_9BACL</name>
<dbReference type="InterPro" id="IPR019734">
    <property type="entry name" value="TPR_rpt"/>
</dbReference>
<dbReference type="Proteomes" id="UP000184476">
    <property type="component" value="Unassembled WGS sequence"/>
</dbReference>
<dbReference type="SUPFAM" id="SSF48452">
    <property type="entry name" value="TPR-like"/>
    <property type="match status" value="2"/>
</dbReference>
<organism evidence="2 3">
    <name type="scientific">Seinonella peptonophila</name>
    <dbReference type="NCBI Taxonomy" id="112248"/>
    <lineage>
        <taxon>Bacteria</taxon>
        <taxon>Bacillati</taxon>
        <taxon>Bacillota</taxon>
        <taxon>Bacilli</taxon>
        <taxon>Bacillales</taxon>
        <taxon>Thermoactinomycetaceae</taxon>
        <taxon>Seinonella</taxon>
    </lineage>
</organism>
<protein>
    <submittedName>
        <fullName evidence="2">Helix-turn-helix</fullName>
    </submittedName>
</protein>
<sequence>MNVLEINEIGKFIRNKRKEQGLRLEDLADEHISTATISNVERGVPHVNKDKVLYLLDKLNINIKEIPKLMIENSENTERVELTFTAMEALIDLGKDEEALLMLKSIPKRSIANYQAIQHLLQGKRFLQKQQWKKAERELSEAIRYAEQDSYAQENNVIASSYAELARCSFERQDVDQALIYVERGVRAFQKRGNHEDQLIYQLQLQQVTYLEQLGHTNEAIKYLELLWNSIDSIRKDGFVLEMYRLRAELYLRMKLHHDAIVYAREGIRLANGSRYQDHLFHLWVLLGKIYLEVEQLEHAETCFHFVRGMVEYVRQPFDIVQAYLPMIQLALKQDNIHLADTIADESLKMIGQNTGDEWALRSLYLKAQIEKQKKAWNQAVVHLERVISATQENGFTELCFEACFALADCYMELHDDEKFLQVTKKMYSLQKESNLHTAETFQQLGKQM</sequence>
<evidence type="ECO:0000313" key="3">
    <source>
        <dbReference type="Proteomes" id="UP000184476"/>
    </source>
</evidence>
<proteinExistence type="predicted"/>
<dbReference type="AlphaFoldDB" id="A0A1M4Z712"/>
<evidence type="ECO:0000313" key="2">
    <source>
        <dbReference type="EMBL" id="SHF13396.1"/>
    </source>
</evidence>
<dbReference type="CDD" id="cd00093">
    <property type="entry name" value="HTH_XRE"/>
    <property type="match status" value="1"/>
</dbReference>
<dbReference type="STRING" id="112248.SAMN05444392_10857"/>
<dbReference type="PROSITE" id="PS50943">
    <property type="entry name" value="HTH_CROC1"/>
    <property type="match status" value="1"/>
</dbReference>
<dbReference type="SUPFAM" id="SSF47413">
    <property type="entry name" value="lambda repressor-like DNA-binding domains"/>
    <property type="match status" value="1"/>
</dbReference>
<evidence type="ECO:0000259" key="1">
    <source>
        <dbReference type="PROSITE" id="PS50943"/>
    </source>
</evidence>
<dbReference type="EMBL" id="FQVL01000008">
    <property type="protein sequence ID" value="SHF13396.1"/>
    <property type="molecule type" value="Genomic_DNA"/>
</dbReference>
<reference evidence="2 3" key="1">
    <citation type="submission" date="2016-11" db="EMBL/GenBank/DDBJ databases">
        <authorList>
            <person name="Jaros S."/>
            <person name="Januszkiewicz K."/>
            <person name="Wedrychowicz H."/>
        </authorList>
    </citation>
    <scope>NUCLEOTIDE SEQUENCE [LARGE SCALE GENOMIC DNA]</scope>
    <source>
        <strain evidence="2 3">DSM 44666</strain>
    </source>
</reference>
<feature type="domain" description="HTH cro/C1-type" evidence="1">
    <location>
        <begin position="13"/>
        <end position="66"/>
    </location>
</feature>
<dbReference type="InterPro" id="IPR011990">
    <property type="entry name" value="TPR-like_helical_dom_sf"/>
</dbReference>
<dbReference type="SMART" id="SM00028">
    <property type="entry name" value="TPR"/>
    <property type="match status" value="5"/>
</dbReference>
<accession>A0A1M4Z712</accession>
<dbReference type="Gene3D" id="1.10.260.40">
    <property type="entry name" value="lambda repressor-like DNA-binding domains"/>
    <property type="match status" value="1"/>
</dbReference>
<dbReference type="GO" id="GO:0003677">
    <property type="term" value="F:DNA binding"/>
    <property type="evidence" value="ECO:0007669"/>
    <property type="project" value="InterPro"/>
</dbReference>
<dbReference type="InterPro" id="IPR001387">
    <property type="entry name" value="Cro/C1-type_HTH"/>
</dbReference>